<name>A0ABT3BHG4_9RHOB</name>
<protein>
    <submittedName>
        <fullName evidence="1">Uncharacterized protein</fullName>
    </submittedName>
</protein>
<evidence type="ECO:0000313" key="1">
    <source>
        <dbReference type="EMBL" id="MCV3272975.1"/>
    </source>
</evidence>
<evidence type="ECO:0000313" key="2">
    <source>
        <dbReference type="Proteomes" id="UP001208690"/>
    </source>
</evidence>
<keyword evidence="2" id="KW-1185">Reference proteome</keyword>
<reference evidence="1 2" key="1">
    <citation type="submission" date="2022-04" db="EMBL/GenBank/DDBJ databases">
        <title>Roseobacter sp. WL0113 is a bacterium isolated from neritic sediment.</title>
        <authorList>
            <person name="Wang L."/>
            <person name="He W."/>
            <person name="Zhang D.-F."/>
        </authorList>
    </citation>
    <scope>NUCLEOTIDE SEQUENCE [LARGE SCALE GENOMIC DNA]</scope>
    <source>
        <strain evidence="1 2">WL0113</strain>
    </source>
</reference>
<dbReference type="Proteomes" id="UP001208690">
    <property type="component" value="Unassembled WGS sequence"/>
</dbReference>
<organism evidence="1 2">
    <name type="scientific">Roseobacter sinensis</name>
    <dbReference type="NCBI Taxonomy" id="2931391"/>
    <lineage>
        <taxon>Bacteria</taxon>
        <taxon>Pseudomonadati</taxon>
        <taxon>Pseudomonadota</taxon>
        <taxon>Alphaproteobacteria</taxon>
        <taxon>Rhodobacterales</taxon>
        <taxon>Roseobacteraceae</taxon>
        <taxon>Roseobacter</taxon>
    </lineage>
</organism>
<dbReference type="EMBL" id="JALIEB010000011">
    <property type="protein sequence ID" value="MCV3272975.1"/>
    <property type="molecule type" value="Genomic_DNA"/>
</dbReference>
<gene>
    <name evidence="1" type="ORF">MUB52_16190</name>
</gene>
<comment type="caution">
    <text evidence="1">The sequence shown here is derived from an EMBL/GenBank/DDBJ whole genome shotgun (WGS) entry which is preliminary data.</text>
</comment>
<sequence>MSDLNFFITNGFLDALDRAGKLAPRAAARAKVRIFKLKRYLDGVEHSWRNPDHLRWSHVEQAHHIKSGYPPPEFGAFLSDLEKPVLFQQITGLNDKDEEGYFARFHARRFNLACVVLYTEQPDRRLAFLTVGTLTECNRTLTDLRDAAVAKKVIAELRGLPKPDRTAR</sequence>
<proteinExistence type="predicted"/>
<accession>A0ABT3BHG4</accession>